<dbReference type="EMBL" id="AAGUDP010000006">
    <property type="protein sequence ID" value="EBS0563179.1"/>
    <property type="molecule type" value="Genomic_DNA"/>
</dbReference>
<comment type="caution">
    <text evidence="1">The sequence shown here is derived from an EMBL/GenBank/DDBJ whole genome shotgun (WGS) entry which is preliminary data.</text>
</comment>
<proteinExistence type="predicted"/>
<organism evidence="1">
    <name type="scientific">Salmonella muenchen</name>
    <dbReference type="NCBI Taxonomy" id="596"/>
    <lineage>
        <taxon>Bacteria</taxon>
        <taxon>Pseudomonadati</taxon>
        <taxon>Pseudomonadota</taxon>
        <taxon>Gammaproteobacteria</taxon>
        <taxon>Enterobacterales</taxon>
        <taxon>Enterobacteriaceae</taxon>
        <taxon>Salmonella</taxon>
    </lineage>
</organism>
<protein>
    <submittedName>
        <fullName evidence="1">Uncharacterized protein</fullName>
    </submittedName>
</protein>
<evidence type="ECO:0000313" key="1">
    <source>
        <dbReference type="EMBL" id="EBS0563179.1"/>
    </source>
</evidence>
<sequence>MVAIITNNGKHKLTVDSSGDFRSMIALEKNAVNNLYRVLHTELERQCMRQRVENILVLETMSMERSETIRVSYHVGFNIPIELASDCQMVEYSADDLAEITGRLERVDNDMIRYRRTILITPTQINAMSIDGNDFDETLATDLQRRLNEYTALYPHRTLSEATKAL</sequence>
<accession>A0A5U8XJQ7</accession>
<name>A0A5U8XJQ7_SALMU</name>
<reference evidence="1" key="1">
    <citation type="submission" date="2018-07" db="EMBL/GenBank/DDBJ databases">
        <authorList>
            <person name="Ashton P.M."/>
            <person name="Dallman T."/>
            <person name="Nair S."/>
            <person name="De Pinna E."/>
            <person name="Peters T."/>
            <person name="Grant K."/>
        </authorList>
    </citation>
    <scope>NUCLEOTIDE SEQUENCE</scope>
    <source>
        <strain evidence="1">142535</strain>
    </source>
</reference>
<dbReference type="AlphaFoldDB" id="A0A5U8XJQ7"/>
<gene>
    <name evidence="1" type="ORF">DTU56_08630</name>
</gene>